<evidence type="ECO:0000313" key="6">
    <source>
        <dbReference type="Proteomes" id="UP000008744"/>
    </source>
</evidence>
<keyword evidence="2" id="KW-0378">Hydrolase</keyword>
<dbReference type="FunFam" id="2.40.10.10:FF:000068">
    <property type="entry name" value="transmembrane protease serine 2"/>
    <property type="match status" value="1"/>
</dbReference>
<dbReference type="InterPro" id="IPR009003">
    <property type="entry name" value="Peptidase_S1_PA"/>
</dbReference>
<keyword evidence="6" id="KW-1185">Reference proteome</keyword>
<dbReference type="HOGENOM" id="CLU_006842_7_6_1"/>
<dbReference type="PANTHER" id="PTHR24260">
    <property type="match status" value="1"/>
</dbReference>
<dbReference type="PRINTS" id="PR00722">
    <property type="entry name" value="CHYMOTRYPSIN"/>
</dbReference>
<sequence length="262" mass="28905">MLIFLCLLLVQDFIVGEAKVLPRIVNGKLAKQRQFPYVVQIEIKDGNNETFLCGGSIIANDWVLTAAHCTDNATWVTLYYGSIQKQYNSSMKLLVKDHVFPHPQYKRIGGGAVHDIALIRTEWVKFSARIQSIPLATEPKYGYNGPSDYVGFCATTAGWGHLYNNHHGSDRLFYATLQVIDESECRNRYGNYLKGVLCAQSDDEQSACSGDSGGPLVLNGEYKLIGVVSSGSDSGCEDGEPLVFADVSRYLGWIRHLSGVTP</sequence>
<dbReference type="STRING" id="7234.B4H6D6"/>
<dbReference type="GO" id="GO:0004252">
    <property type="term" value="F:serine-type endopeptidase activity"/>
    <property type="evidence" value="ECO:0007669"/>
    <property type="project" value="InterPro"/>
</dbReference>
<dbReference type="MEROPS" id="S01.B08"/>
<dbReference type="PANTHER" id="PTHR24260:SF134">
    <property type="entry name" value="AT07769P-RELATED"/>
    <property type="match status" value="1"/>
</dbReference>
<organism evidence="6">
    <name type="scientific">Drosophila persimilis</name>
    <name type="common">Fruit fly</name>
    <dbReference type="NCBI Taxonomy" id="7234"/>
    <lineage>
        <taxon>Eukaryota</taxon>
        <taxon>Metazoa</taxon>
        <taxon>Ecdysozoa</taxon>
        <taxon>Arthropoda</taxon>
        <taxon>Hexapoda</taxon>
        <taxon>Insecta</taxon>
        <taxon>Pterygota</taxon>
        <taxon>Neoptera</taxon>
        <taxon>Endopterygota</taxon>
        <taxon>Diptera</taxon>
        <taxon>Brachycera</taxon>
        <taxon>Muscomorpha</taxon>
        <taxon>Ephydroidea</taxon>
        <taxon>Drosophilidae</taxon>
        <taxon>Drosophila</taxon>
        <taxon>Sophophora</taxon>
    </lineage>
</organism>
<dbReference type="InterPro" id="IPR051333">
    <property type="entry name" value="CLIP_Serine_Protease"/>
</dbReference>
<evidence type="ECO:0000259" key="4">
    <source>
        <dbReference type="PROSITE" id="PS50240"/>
    </source>
</evidence>
<accession>B4H6D6</accession>
<dbReference type="SUPFAM" id="SSF50494">
    <property type="entry name" value="Trypsin-like serine proteases"/>
    <property type="match status" value="1"/>
</dbReference>
<dbReference type="SMART" id="SM00020">
    <property type="entry name" value="Tryp_SPc"/>
    <property type="match status" value="1"/>
</dbReference>
<keyword evidence="2" id="KW-0645">Protease</keyword>
<gene>
    <name evidence="5" type="primary">Dper\GL15531</name>
    <name evidence="5" type="ORF">Dper_GL15531</name>
</gene>
<dbReference type="KEGG" id="dpe:6601478"/>
<proteinExistence type="predicted"/>
<keyword evidence="1" id="KW-1015">Disulfide bond</keyword>
<dbReference type="InterPro" id="IPR033116">
    <property type="entry name" value="TRYPSIN_SER"/>
</dbReference>
<keyword evidence="2" id="KW-0720">Serine protease</keyword>
<dbReference type="PROSITE" id="PS50240">
    <property type="entry name" value="TRYPSIN_DOM"/>
    <property type="match status" value="1"/>
</dbReference>
<evidence type="ECO:0000256" key="2">
    <source>
        <dbReference type="RuleBase" id="RU363034"/>
    </source>
</evidence>
<evidence type="ECO:0000256" key="1">
    <source>
        <dbReference type="ARBA" id="ARBA00023157"/>
    </source>
</evidence>
<dbReference type="GO" id="GO:0006508">
    <property type="term" value="P:proteolysis"/>
    <property type="evidence" value="ECO:0007669"/>
    <property type="project" value="UniProtKB-KW"/>
</dbReference>
<dbReference type="Pfam" id="PF00089">
    <property type="entry name" value="Trypsin"/>
    <property type="match status" value="1"/>
</dbReference>
<reference evidence="5 6" key="1">
    <citation type="journal article" date="2007" name="Nature">
        <title>Evolution of genes and genomes on the Drosophila phylogeny.</title>
        <authorList>
            <consortium name="Drosophila 12 Genomes Consortium"/>
            <person name="Clark A.G."/>
            <person name="Eisen M.B."/>
            <person name="Smith D.R."/>
            <person name="Bergman C.M."/>
            <person name="Oliver B."/>
            <person name="Markow T.A."/>
            <person name="Kaufman T.C."/>
            <person name="Kellis M."/>
            <person name="Gelbart W."/>
            <person name="Iyer V.N."/>
            <person name="Pollard D.A."/>
            <person name="Sackton T.B."/>
            <person name="Larracuente A.M."/>
            <person name="Singh N.D."/>
            <person name="Abad J.P."/>
            <person name="Abt D.N."/>
            <person name="Adryan B."/>
            <person name="Aguade M."/>
            <person name="Akashi H."/>
            <person name="Anderson W.W."/>
            <person name="Aquadro C.F."/>
            <person name="Ardell D.H."/>
            <person name="Arguello R."/>
            <person name="Artieri C.G."/>
            <person name="Barbash D.A."/>
            <person name="Barker D."/>
            <person name="Barsanti P."/>
            <person name="Batterham P."/>
            <person name="Batzoglou S."/>
            <person name="Begun D."/>
            <person name="Bhutkar A."/>
            <person name="Blanco E."/>
            <person name="Bosak S.A."/>
            <person name="Bradley R.K."/>
            <person name="Brand A.D."/>
            <person name="Brent M.R."/>
            <person name="Brooks A.N."/>
            <person name="Brown R.H."/>
            <person name="Butlin R.K."/>
            <person name="Caggese C."/>
            <person name="Calvi B.R."/>
            <person name="Bernardo de Carvalho A."/>
            <person name="Caspi A."/>
            <person name="Castrezana S."/>
            <person name="Celniker S.E."/>
            <person name="Chang J.L."/>
            <person name="Chapple C."/>
            <person name="Chatterji S."/>
            <person name="Chinwalla A."/>
            <person name="Civetta A."/>
            <person name="Clifton S.W."/>
            <person name="Comeron J.M."/>
            <person name="Costello J.C."/>
            <person name="Coyne J.A."/>
            <person name="Daub J."/>
            <person name="David R.G."/>
            <person name="Delcher A.L."/>
            <person name="Delehaunty K."/>
            <person name="Do C.B."/>
            <person name="Ebling H."/>
            <person name="Edwards K."/>
            <person name="Eickbush T."/>
            <person name="Evans J.D."/>
            <person name="Filipski A."/>
            <person name="Findeiss S."/>
            <person name="Freyhult E."/>
            <person name="Fulton L."/>
            <person name="Fulton R."/>
            <person name="Garcia A.C."/>
            <person name="Gardiner A."/>
            <person name="Garfield D.A."/>
            <person name="Garvin B.E."/>
            <person name="Gibson G."/>
            <person name="Gilbert D."/>
            <person name="Gnerre S."/>
            <person name="Godfrey J."/>
            <person name="Good R."/>
            <person name="Gotea V."/>
            <person name="Gravely B."/>
            <person name="Greenberg A.J."/>
            <person name="Griffiths-Jones S."/>
            <person name="Gross S."/>
            <person name="Guigo R."/>
            <person name="Gustafson E.A."/>
            <person name="Haerty W."/>
            <person name="Hahn M.W."/>
            <person name="Halligan D.L."/>
            <person name="Halpern A.L."/>
            <person name="Halter G.M."/>
            <person name="Han M.V."/>
            <person name="Heger A."/>
            <person name="Hillier L."/>
            <person name="Hinrichs A.S."/>
            <person name="Holmes I."/>
            <person name="Hoskins R.A."/>
            <person name="Hubisz M.J."/>
            <person name="Hultmark D."/>
            <person name="Huntley M.A."/>
            <person name="Jaffe D.B."/>
            <person name="Jagadeeshan S."/>
            <person name="Jeck W.R."/>
            <person name="Johnson J."/>
            <person name="Jones C.D."/>
            <person name="Jordan W.C."/>
            <person name="Karpen G.H."/>
            <person name="Kataoka E."/>
            <person name="Keightley P.D."/>
            <person name="Kheradpour P."/>
            <person name="Kirkness E.F."/>
            <person name="Koerich L.B."/>
            <person name="Kristiansen K."/>
            <person name="Kudrna D."/>
            <person name="Kulathinal R.J."/>
            <person name="Kumar S."/>
            <person name="Kwok R."/>
            <person name="Lander E."/>
            <person name="Langley C.H."/>
            <person name="Lapoint R."/>
            <person name="Lazzaro B.P."/>
            <person name="Lee S.J."/>
            <person name="Levesque L."/>
            <person name="Li R."/>
            <person name="Lin C.F."/>
            <person name="Lin M.F."/>
            <person name="Lindblad-Toh K."/>
            <person name="Llopart A."/>
            <person name="Long M."/>
            <person name="Low L."/>
            <person name="Lozovsky E."/>
            <person name="Lu J."/>
            <person name="Luo M."/>
            <person name="Machado C.A."/>
            <person name="Makalowski W."/>
            <person name="Marzo M."/>
            <person name="Matsuda M."/>
            <person name="Matzkin L."/>
            <person name="McAllister B."/>
            <person name="McBride C.S."/>
            <person name="McKernan B."/>
            <person name="McKernan K."/>
            <person name="Mendez-Lago M."/>
            <person name="Minx P."/>
            <person name="Mollenhauer M.U."/>
            <person name="Montooth K."/>
            <person name="Mount S.M."/>
            <person name="Mu X."/>
            <person name="Myers E."/>
            <person name="Negre B."/>
            <person name="Newfeld S."/>
            <person name="Nielsen R."/>
            <person name="Noor M.A."/>
            <person name="O'Grady P."/>
            <person name="Pachter L."/>
            <person name="Papaceit M."/>
            <person name="Parisi M.J."/>
            <person name="Parisi M."/>
            <person name="Parts L."/>
            <person name="Pedersen J.S."/>
            <person name="Pesole G."/>
            <person name="Phillippy A.M."/>
            <person name="Ponting C.P."/>
            <person name="Pop M."/>
            <person name="Porcelli D."/>
            <person name="Powell J.R."/>
            <person name="Prohaska S."/>
            <person name="Pruitt K."/>
            <person name="Puig M."/>
            <person name="Quesneville H."/>
            <person name="Ram K.R."/>
            <person name="Rand D."/>
            <person name="Rasmussen M.D."/>
            <person name="Reed L.K."/>
            <person name="Reenan R."/>
            <person name="Reily A."/>
            <person name="Remington K.A."/>
            <person name="Rieger T.T."/>
            <person name="Ritchie M.G."/>
            <person name="Robin C."/>
            <person name="Rogers Y.H."/>
            <person name="Rohde C."/>
            <person name="Rozas J."/>
            <person name="Rubenfield M.J."/>
            <person name="Ruiz A."/>
            <person name="Russo S."/>
            <person name="Salzberg S.L."/>
            <person name="Sanchez-Gracia A."/>
            <person name="Saranga D.J."/>
            <person name="Sato H."/>
            <person name="Schaeffer S.W."/>
            <person name="Schatz M.C."/>
            <person name="Schlenke T."/>
            <person name="Schwartz R."/>
            <person name="Segarra C."/>
            <person name="Singh R.S."/>
            <person name="Sirot L."/>
            <person name="Sirota M."/>
            <person name="Sisneros N.B."/>
            <person name="Smith C.D."/>
            <person name="Smith T.F."/>
            <person name="Spieth J."/>
            <person name="Stage D.E."/>
            <person name="Stark A."/>
            <person name="Stephan W."/>
            <person name="Strausberg R.L."/>
            <person name="Strempel S."/>
            <person name="Sturgill D."/>
            <person name="Sutton G."/>
            <person name="Sutton G.G."/>
            <person name="Tao W."/>
            <person name="Teichmann S."/>
            <person name="Tobari Y.N."/>
            <person name="Tomimura Y."/>
            <person name="Tsolas J.M."/>
            <person name="Valente V.L."/>
            <person name="Venter E."/>
            <person name="Venter J.C."/>
            <person name="Vicario S."/>
            <person name="Vieira F.G."/>
            <person name="Vilella A.J."/>
            <person name="Villasante A."/>
            <person name="Walenz B."/>
            <person name="Wang J."/>
            <person name="Wasserman M."/>
            <person name="Watts T."/>
            <person name="Wilson D."/>
            <person name="Wilson R.K."/>
            <person name="Wing R.A."/>
            <person name="Wolfner M.F."/>
            <person name="Wong A."/>
            <person name="Wong G.K."/>
            <person name="Wu C.I."/>
            <person name="Wu G."/>
            <person name="Yamamoto D."/>
            <person name="Yang H.P."/>
            <person name="Yang S.P."/>
            <person name="Yorke J.A."/>
            <person name="Yoshida K."/>
            <person name="Zdobnov E."/>
            <person name="Zhang P."/>
            <person name="Zhang Y."/>
            <person name="Zimin A.V."/>
            <person name="Baldwin J."/>
            <person name="Abdouelleil A."/>
            <person name="Abdulkadir J."/>
            <person name="Abebe A."/>
            <person name="Abera B."/>
            <person name="Abreu J."/>
            <person name="Acer S.C."/>
            <person name="Aftuck L."/>
            <person name="Alexander A."/>
            <person name="An P."/>
            <person name="Anderson E."/>
            <person name="Anderson S."/>
            <person name="Arachi H."/>
            <person name="Azer M."/>
            <person name="Bachantsang P."/>
            <person name="Barry A."/>
            <person name="Bayul T."/>
            <person name="Berlin A."/>
            <person name="Bessette D."/>
            <person name="Bloom T."/>
            <person name="Blye J."/>
            <person name="Boguslavskiy L."/>
            <person name="Bonnet C."/>
            <person name="Boukhgalter B."/>
            <person name="Bourzgui I."/>
            <person name="Brown A."/>
            <person name="Cahill P."/>
            <person name="Channer S."/>
            <person name="Cheshatsang Y."/>
            <person name="Chuda L."/>
            <person name="Citroen M."/>
            <person name="Collymore A."/>
            <person name="Cooke P."/>
            <person name="Costello M."/>
            <person name="D'Aco K."/>
            <person name="Daza R."/>
            <person name="De Haan G."/>
            <person name="DeGray S."/>
            <person name="DeMaso C."/>
            <person name="Dhargay N."/>
            <person name="Dooley K."/>
            <person name="Dooley E."/>
            <person name="Doricent M."/>
            <person name="Dorje P."/>
            <person name="Dorjee K."/>
            <person name="Dupes A."/>
            <person name="Elong R."/>
            <person name="Falk J."/>
            <person name="Farina A."/>
            <person name="Faro S."/>
            <person name="Ferguson D."/>
            <person name="Fisher S."/>
            <person name="Foley C.D."/>
            <person name="Franke A."/>
            <person name="Friedrich D."/>
            <person name="Gadbois L."/>
            <person name="Gearin G."/>
            <person name="Gearin C.R."/>
            <person name="Giannoukos G."/>
            <person name="Goode T."/>
            <person name="Graham J."/>
            <person name="Grandbois E."/>
            <person name="Grewal S."/>
            <person name="Gyaltsen K."/>
            <person name="Hafez N."/>
            <person name="Hagos B."/>
            <person name="Hall J."/>
            <person name="Henson C."/>
            <person name="Hollinger A."/>
            <person name="Honan T."/>
            <person name="Huard M.D."/>
            <person name="Hughes L."/>
            <person name="Hurhula B."/>
            <person name="Husby M.E."/>
            <person name="Kamat A."/>
            <person name="Kanga B."/>
            <person name="Kashin S."/>
            <person name="Khazanovich D."/>
            <person name="Kisner P."/>
            <person name="Lance K."/>
            <person name="Lara M."/>
            <person name="Lee W."/>
            <person name="Lennon N."/>
            <person name="Letendre F."/>
            <person name="LeVine R."/>
            <person name="Lipovsky A."/>
            <person name="Liu X."/>
            <person name="Liu J."/>
            <person name="Liu S."/>
            <person name="Lokyitsang T."/>
            <person name="Lokyitsang Y."/>
            <person name="Lubonja R."/>
            <person name="Lui A."/>
            <person name="MacDonald P."/>
            <person name="Magnisalis V."/>
            <person name="Maru K."/>
            <person name="Matthews C."/>
            <person name="McCusker W."/>
            <person name="McDonough S."/>
            <person name="Mehta T."/>
            <person name="Meldrim J."/>
            <person name="Meneus L."/>
            <person name="Mihai O."/>
            <person name="Mihalev A."/>
            <person name="Mihova T."/>
            <person name="Mittelman R."/>
            <person name="Mlenga V."/>
            <person name="Montmayeur A."/>
            <person name="Mulrain L."/>
            <person name="Navidi A."/>
            <person name="Naylor J."/>
            <person name="Negash T."/>
            <person name="Nguyen T."/>
            <person name="Nguyen N."/>
            <person name="Nicol R."/>
            <person name="Norbu C."/>
            <person name="Norbu N."/>
            <person name="Novod N."/>
            <person name="O'Neill B."/>
            <person name="Osman S."/>
            <person name="Markiewicz E."/>
            <person name="Oyono O.L."/>
            <person name="Patti C."/>
            <person name="Phunkhang P."/>
            <person name="Pierre F."/>
            <person name="Priest M."/>
            <person name="Raghuraman S."/>
            <person name="Rege F."/>
            <person name="Reyes R."/>
            <person name="Rise C."/>
            <person name="Rogov P."/>
            <person name="Ross K."/>
            <person name="Ryan E."/>
            <person name="Settipalli S."/>
            <person name="Shea T."/>
            <person name="Sherpa N."/>
            <person name="Shi L."/>
            <person name="Shih D."/>
            <person name="Sparrow T."/>
            <person name="Spaulding J."/>
            <person name="Stalker J."/>
            <person name="Stange-Thomann N."/>
            <person name="Stavropoulos S."/>
            <person name="Stone C."/>
            <person name="Strader C."/>
            <person name="Tesfaye S."/>
            <person name="Thomson T."/>
            <person name="Thoulutsang Y."/>
            <person name="Thoulutsang D."/>
            <person name="Topham K."/>
            <person name="Topping I."/>
            <person name="Tsamla T."/>
            <person name="Vassiliev H."/>
            <person name="Vo A."/>
            <person name="Wangchuk T."/>
            <person name="Wangdi T."/>
            <person name="Weiand M."/>
            <person name="Wilkinson J."/>
            <person name="Wilson A."/>
            <person name="Yadav S."/>
            <person name="Young G."/>
            <person name="Yu Q."/>
            <person name="Zembek L."/>
            <person name="Zhong D."/>
            <person name="Zimmer A."/>
            <person name="Zwirko Z."/>
            <person name="Jaffe D.B."/>
            <person name="Alvarez P."/>
            <person name="Brockman W."/>
            <person name="Butler J."/>
            <person name="Chin C."/>
            <person name="Gnerre S."/>
            <person name="Grabherr M."/>
            <person name="Kleber M."/>
            <person name="Mauceli E."/>
            <person name="MacCallum I."/>
        </authorList>
    </citation>
    <scope>NUCLEOTIDE SEQUENCE [LARGE SCALE GENOMIC DNA]</scope>
    <source>
        <strain evidence="6">MSH-3 / Tucson 14011-0111.49</strain>
    </source>
</reference>
<feature type="chain" id="PRO_5002805028" evidence="3">
    <location>
        <begin position="19"/>
        <end position="262"/>
    </location>
</feature>
<dbReference type="eggNOG" id="KOG3627">
    <property type="taxonomic scope" value="Eukaryota"/>
</dbReference>
<dbReference type="InterPro" id="IPR001314">
    <property type="entry name" value="Peptidase_S1A"/>
</dbReference>
<feature type="signal peptide" evidence="3">
    <location>
        <begin position="1"/>
        <end position="18"/>
    </location>
</feature>
<dbReference type="InterPro" id="IPR043504">
    <property type="entry name" value="Peptidase_S1_PA_chymotrypsin"/>
</dbReference>
<dbReference type="AlphaFoldDB" id="B4H6D6"/>
<evidence type="ECO:0000256" key="3">
    <source>
        <dbReference type="SAM" id="SignalP"/>
    </source>
</evidence>
<dbReference type="OrthoDB" id="7859213at2759"/>
<dbReference type="EMBL" id="CH479214">
    <property type="protein sequence ID" value="EDW33364.1"/>
    <property type="molecule type" value="Genomic_DNA"/>
</dbReference>
<evidence type="ECO:0000313" key="5">
    <source>
        <dbReference type="EMBL" id="EDW33364.1"/>
    </source>
</evidence>
<feature type="domain" description="Peptidase S1" evidence="4">
    <location>
        <begin position="24"/>
        <end position="259"/>
    </location>
</feature>
<protein>
    <submittedName>
        <fullName evidence="5">GL15531</fullName>
    </submittedName>
</protein>
<dbReference type="OMA" id="HCTDNAT"/>
<dbReference type="PhylomeDB" id="B4H6D6"/>
<keyword evidence="3" id="KW-0732">Signal</keyword>
<name>B4H6D6_DROPE</name>
<dbReference type="PROSITE" id="PS00134">
    <property type="entry name" value="TRYPSIN_HIS"/>
    <property type="match status" value="1"/>
</dbReference>
<dbReference type="CDD" id="cd00190">
    <property type="entry name" value="Tryp_SPc"/>
    <property type="match status" value="1"/>
</dbReference>
<dbReference type="InterPro" id="IPR018114">
    <property type="entry name" value="TRYPSIN_HIS"/>
</dbReference>
<dbReference type="Gene3D" id="2.40.10.10">
    <property type="entry name" value="Trypsin-like serine proteases"/>
    <property type="match status" value="1"/>
</dbReference>
<dbReference type="InterPro" id="IPR001254">
    <property type="entry name" value="Trypsin_dom"/>
</dbReference>
<dbReference type="Proteomes" id="UP000008744">
    <property type="component" value="Unassembled WGS sequence"/>
</dbReference>
<dbReference type="PROSITE" id="PS00135">
    <property type="entry name" value="TRYPSIN_SER"/>
    <property type="match status" value="1"/>
</dbReference>